<dbReference type="AlphaFoldDB" id="A0A0U2VIQ6"/>
<dbReference type="EMBL" id="CP011034">
    <property type="protein sequence ID" value="ALS33333.1"/>
    <property type="molecule type" value="Genomic_DNA"/>
</dbReference>
<dbReference type="PATRIC" id="fig|1315283.4.peg.1925"/>
<dbReference type="Proteomes" id="UP000065261">
    <property type="component" value="Chromosome I"/>
</dbReference>
<dbReference type="KEGG" id="ptn:PTRA_a2220"/>
<dbReference type="Gene3D" id="2.160.10.10">
    <property type="entry name" value="Hexapeptide repeat proteins"/>
    <property type="match status" value="1"/>
</dbReference>
<dbReference type="InterPro" id="IPR011004">
    <property type="entry name" value="Trimer_LpxA-like_sf"/>
</dbReference>
<dbReference type="SUPFAM" id="SSF51161">
    <property type="entry name" value="Trimeric LpxA-like enzymes"/>
    <property type="match status" value="1"/>
</dbReference>
<sequence length="44" mass="4544">MILGDIKIGSNCTIGAMTLVNKDVPANSIAVGIPAKITFKGDKK</sequence>
<protein>
    <recommendedName>
        <fullName evidence="3">Serine O-acetyltransferase</fullName>
    </recommendedName>
</protein>
<gene>
    <name evidence="1" type="ORF">PTRA_a2220</name>
</gene>
<proteinExistence type="predicted"/>
<evidence type="ECO:0000313" key="1">
    <source>
        <dbReference type="EMBL" id="ALS33333.1"/>
    </source>
</evidence>
<accession>A0A0U2VIQ6</accession>
<evidence type="ECO:0000313" key="2">
    <source>
        <dbReference type="Proteomes" id="UP000065261"/>
    </source>
</evidence>
<reference evidence="1 2" key="1">
    <citation type="submission" date="2015-03" db="EMBL/GenBank/DDBJ databases">
        <authorList>
            <person name="Murphy D."/>
        </authorList>
    </citation>
    <scope>NUCLEOTIDE SEQUENCE [LARGE SCALE GENOMIC DNA]</scope>
    <source>
        <strain evidence="1 2">KMM 520</strain>
    </source>
</reference>
<organism evidence="1">
    <name type="scientific">Pseudoalteromonas translucida KMM 520</name>
    <dbReference type="NCBI Taxonomy" id="1315283"/>
    <lineage>
        <taxon>Bacteria</taxon>
        <taxon>Pseudomonadati</taxon>
        <taxon>Pseudomonadota</taxon>
        <taxon>Gammaproteobacteria</taxon>
        <taxon>Alteromonadales</taxon>
        <taxon>Pseudoalteromonadaceae</taxon>
        <taxon>Pseudoalteromonas</taxon>
    </lineage>
</organism>
<name>A0A0U2VIQ6_9GAMM</name>
<evidence type="ECO:0008006" key="3">
    <source>
        <dbReference type="Google" id="ProtNLM"/>
    </source>
</evidence>